<evidence type="ECO:0000256" key="6">
    <source>
        <dbReference type="NCBIfam" id="TIGR01068"/>
    </source>
</evidence>
<dbReference type="InterPro" id="IPR011990">
    <property type="entry name" value="TPR-like_helical_dom_sf"/>
</dbReference>
<dbReference type="GO" id="GO:0006950">
    <property type="term" value="P:response to stress"/>
    <property type="evidence" value="ECO:0007669"/>
    <property type="project" value="UniProtKB-ARBA"/>
</dbReference>
<evidence type="ECO:0000259" key="8">
    <source>
        <dbReference type="PROSITE" id="PS51352"/>
    </source>
</evidence>
<feature type="compositionally biased region" description="Basic residues" evidence="7">
    <location>
        <begin position="502"/>
        <end position="538"/>
    </location>
</feature>
<dbReference type="PANTHER" id="PTHR45663">
    <property type="entry name" value="GEO12009P1"/>
    <property type="match status" value="1"/>
</dbReference>
<dbReference type="CDD" id="cd02956">
    <property type="entry name" value="ybbN"/>
    <property type="match status" value="1"/>
</dbReference>
<gene>
    <name evidence="9" type="primary">trx</name>
    <name evidence="9" type="ordered locus">BURPS1710b_1063</name>
</gene>
<dbReference type="InterPro" id="IPR036249">
    <property type="entry name" value="Thioredoxin-like_sf"/>
</dbReference>
<dbReference type="Proteomes" id="UP000002700">
    <property type="component" value="Chromosome I"/>
</dbReference>
<dbReference type="Pfam" id="PF14559">
    <property type="entry name" value="TPR_19"/>
    <property type="match status" value="1"/>
</dbReference>
<dbReference type="SUPFAM" id="SSF48452">
    <property type="entry name" value="TPR-like"/>
    <property type="match status" value="1"/>
</dbReference>
<feature type="domain" description="Thioredoxin" evidence="8">
    <location>
        <begin position="630"/>
        <end position="742"/>
    </location>
</feature>
<comment type="similarity">
    <text evidence="1">Belongs to the thioredoxin family.</text>
</comment>
<dbReference type="GO" id="GO:0045454">
    <property type="term" value="P:cell redox homeostasis"/>
    <property type="evidence" value="ECO:0007669"/>
    <property type="project" value="TreeGrafter"/>
</dbReference>
<dbReference type="NCBIfam" id="TIGR01068">
    <property type="entry name" value="thioredoxin"/>
    <property type="match status" value="1"/>
</dbReference>
<name>Q3JVC8_BURP1</name>
<feature type="compositionally biased region" description="Basic and acidic residues" evidence="7">
    <location>
        <begin position="74"/>
        <end position="223"/>
    </location>
</feature>
<feature type="compositionally biased region" description="Basic residues" evidence="7">
    <location>
        <begin position="348"/>
        <end position="369"/>
    </location>
</feature>
<sequence>MREPLVEQQRRRRQADDRHEQRERRDLPGRVARHQAAPQPVAEQRRDEREIDDGEDRRARQRRQRGPDPLRPLEPVRQREERHGRHEARPHDERHEIDLADLLRHDVAERPERRRADRQREARERHAAAALHGDRDEADRGDREADEILRAQALAEREPREEQREERLRLQHERREPRRHADVHRGKEEHELAKQDRRAVQHEKPPRNPRAAHEEHRGHRCEQEAQAAEQHRRHAVQPDLDHDEVHAPREDHHQRQQQIFRGHRVSWVFFVRAAESTGVSRSLQTAPRGASARRRIRQDAVTMGRTSRFRHTNARRVPNCPHPSHDRFDQSHPETARARHRQPDRAPHAARARRAHRRPVHLLRSHGPRRAAGGRGPRRAGASAYRPRDRHLPVRRRDHAPRQPRLRAEDRAGRRQLDDGRARDRPFGAHAGRRTRARADRARHPDLGRAAARARGARAVVRAPRGRDAAEARARRRRADGDRGRRVRRALARHDVLAHAVRGRRVRGGRRARARRRSRRARGLSRRRRSDHRRRAARARADGGARARRARRARERGRRARDAARRRQARRRALHRMEFRRELARHDRAGEARVGGAADGDGTRRNRVDSVPGTPRALKKRPRSPIVHTSNIDEDAMDTTLATFERDVIEASLAAPVLVDFWAPWCGPCKTLGPLLEKLEQEYEGRWKLVKVNVDENQELAAHFQTRSIPHVIAFAGGQPVDQFVGVLPEGQLRTFLDRLVPAPDEAERYAAQTALAEERIDDALSHLENALALNPGYDDARLDLVELLLALNRIDDARAEAARLSPQTTGGADARYQAIKTRFDALDATADLPPTDALEARIASHPADLDARFDLAQSLIARHAYEGALEQLLEIVLRDRTFGDDVGRKTMISVFELAADQPELVSAWRRKLSAALN</sequence>
<keyword evidence="5" id="KW-0676">Redox-active center</keyword>
<dbReference type="GO" id="GO:0005829">
    <property type="term" value="C:cytosol"/>
    <property type="evidence" value="ECO:0007669"/>
    <property type="project" value="TreeGrafter"/>
</dbReference>
<keyword evidence="2" id="KW-0813">Transport</keyword>
<feature type="compositionally biased region" description="Basic and acidic residues" evidence="7">
    <location>
        <begin position="1"/>
        <end position="28"/>
    </location>
</feature>
<evidence type="ECO:0000256" key="5">
    <source>
        <dbReference type="ARBA" id="ARBA00023284"/>
    </source>
</evidence>
<evidence type="ECO:0000313" key="10">
    <source>
        <dbReference type="Proteomes" id="UP000002700"/>
    </source>
</evidence>
<dbReference type="InterPro" id="IPR017937">
    <property type="entry name" value="Thioredoxin_CS"/>
</dbReference>
<dbReference type="KEGG" id="bpm:BURPS1710b_1063"/>
<feature type="region of interest" description="Disordered" evidence="7">
    <location>
        <begin position="502"/>
        <end position="573"/>
    </location>
</feature>
<dbReference type="PANTHER" id="PTHR45663:SF11">
    <property type="entry name" value="GEO12009P1"/>
    <property type="match status" value="1"/>
</dbReference>
<dbReference type="SUPFAM" id="SSF52833">
    <property type="entry name" value="Thioredoxin-like"/>
    <property type="match status" value="1"/>
</dbReference>
<dbReference type="InterPro" id="IPR005746">
    <property type="entry name" value="Thioredoxin"/>
</dbReference>
<feature type="compositionally biased region" description="Basic and acidic residues" evidence="7">
    <location>
        <begin position="323"/>
        <end position="347"/>
    </location>
</feature>
<dbReference type="PROSITE" id="PS00194">
    <property type="entry name" value="THIOREDOXIN_1"/>
    <property type="match status" value="1"/>
</dbReference>
<feature type="compositionally biased region" description="Basic and acidic residues" evidence="7">
    <location>
        <begin position="406"/>
        <end position="427"/>
    </location>
</feature>
<dbReference type="Pfam" id="PF00085">
    <property type="entry name" value="Thioredoxin"/>
    <property type="match status" value="1"/>
</dbReference>
<dbReference type="Gene3D" id="3.40.30.10">
    <property type="entry name" value="Glutaredoxin"/>
    <property type="match status" value="1"/>
</dbReference>
<feature type="region of interest" description="Disordered" evidence="7">
    <location>
        <begin position="304"/>
        <end position="487"/>
    </location>
</feature>
<reference evidence="9 10" key="1">
    <citation type="submission" date="2005-09" db="EMBL/GenBank/DDBJ databases">
        <authorList>
            <person name="Woods D.E."/>
            <person name="Nierman W.C."/>
        </authorList>
    </citation>
    <scope>NUCLEOTIDE SEQUENCE [LARGE SCALE GENOMIC DNA]</scope>
    <source>
        <strain evidence="9 10">1710b</strain>
    </source>
</reference>
<dbReference type="InterPro" id="IPR013766">
    <property type="entry name" value="Thioredoxin_domain"/>
</dbReference>
<evidence type="ECO:0000313" key="9">
    <source>
        <dbReference type="EMBL" id="ABA49816.1"/>
    </source>
</evidence>
<evidence type="ECO:0000256" key="3">
    <source>
        <dbReference type="ARBA" id="ARBA00022982"/>
    </source>
</evidence>
<feature type="region of interest" description="Disordered" evidence="7">
    <location>
        <begin position="1"/>
        <end position="236"/>
    </location>
</feature>
<feature type="region of interest" description="Disordered" evidence="7">
    <location>
        <begin position="589"/>
        <end position="624"/>
    </location>
</feature>
<evidence type="ECO:0000256" key="4">
    <source>
        <dbReference type="ARBA" id="ARBA00023157"/>
    </source>
</evidence>
<keyword evidence="3" id="KW-0249">Electron transport</keyword>
<dbReference type="HOGENOM" id="CLU_317294_0_0_4"/>
<dbReference type="GO" id="GO:0015035">
    <property type="term" value="F:protein-disulfide reductase activity"/>
    <property type="evidence" value="ECO:0007669"/>
    <property type="project" value="UniProtKB-UniRule"/>
</dbReference>
<feature type="compositionally biased region" description="Basic residues" evidence="7">
    <location>
        <begin position="546"/>
        <end position="559"/>
    </location>
</feature>
<feature type="compositionally biased region" description="Basic and acidic residues" evidence="7">
    <location>
        <begin position="465"/>
        <end position="484"/>
    </location>
</feature>
<organism evidence="9 10">
    <name type="scientific">Burkholderia pseudomallei (strain 1710b)</name>
    <dbReference type="NCBI Taxonomy" id="320372"/>
    <lineage>
        <taxon>Bacteria</taxon>
        <taxon>Pseudomonadati</taxon>
        <taxon>Pseudomonadota</taxon>
        <taxon>Betaproteobacteria</taxon>
        <taxon>Burkholderiales</taxon>
        <taxon>Burkholderiaceae</taxon>
        <taxon>Burkholderia</taxon>
        <taxon>pseudomallei group</taxon>
    </lineage>
</organism>
<dbReference type="PROSITE" id="PS51352">
    <property type="entry name" value="THIOREDOXIN_2"/>
    <property type="match status" value="1"/>
</dbReference>
<feature type="compositionally biased region" description="Basic residues" evidence="7">
    <location>
        <begin position="393"/>
        <end position="405"/>
    </location>
</feature>
<evidence type="ECO:0000256" key="2">
    <source>
        <dbReference type="ARBA" id="ARBA00022448"/>
    </source>
</evidence>
<evidence type="ECO:0000256" key="1">
    <source>
        <dbReference type="ARBA" id="ARBA00008987"/>
    </source>
</evidence>
<protein>
    <recommendedName>
        <fullName evidence="6">Thioredoxin</fullName>
    </recommendedName>
</protein>
<evidence type="ECO:0000256" key="7">
    <source>
        <dbReference type="SAM" id="MobiDB-lite"/>
    </source>
</evidence>
<dbReference type="EnsemblBacteria" id="ABA49816">
    <property type="protein sequence ID" value="ABA49816"/>
    <property type="gene ID" value="BURPS1710b_1063"/>
</dbReference>
<feature type="compositionally biased region" description="Basic and acidic residues" evidence="7">
    <location>
        <begin position="437"/>
        <end position="447"/>
    </location>
</feature>
<feature type="compositionally biased region" description="Low complexity" evidence="7">
    <location>
        <begin position="448"/>
        <end position="463"/>
    </location>
</feature>
<dbReference type="AlphaFoldDB" id="Q3JVC8"/>
<keyword evidence="4" id="KW-1015">Disulfide bond</keyword>
<dbReference type="FunFam" id="3.40.30.10:FF:000001">
    <property type="entry name" value="Thioredoxin"/>
    <property type="match status" value="1"/>
</dbReference>
<dbReference type="Gene3D" id="1.25.40.10">
    <property type="entry name" value="Tetratricopeptide repeat domain"/>
    <property type="match status" value="2"/>
</dbReference>
<proteinExistence type="inferred from homology"/>
<accession>Q3JVC8</accession>
<dbReference type="EMBL" id="CP000124">
    <property type="protein sequence ID" value="ABA49816.1"/>
    <property type="molecule type" value="Genomic_DNA"/>
</dbReference>
<dbReference type="Pfam" id="PF14561">
    <property type="entry name" value="TPR_20"/>
    <property type="match status" value="1"/>
</dbReference>